<dbReference type="EMBL" id="JBHTAR010000011">
    <property type="protein sequence ID" value="MFC7201435.1"/>
    <property type="molecule type" value="Genomic_DNA"/>
</dbReference>
<evidence type="ECO:0000256" key="1">
    <source>
        <dbReference type="SAM" id="MobiDB-lite"/>
    </source>
</evidence>
<organism evidence="3 4">
    <name type="scientific">Halospeciosus flavus</name>
    <dbReference type="NCBI Taxonomy" id="3032283"/>
    <lineage>
        <taxon>Archaea</taxon>
        <taxon>Methanobacteriati</taxon>
        <taxon>Methanobacteriota</taxon>
        <taxon>Stenosarchaea group</taxon>
        <taxon>Halobacteria</taxon>
        <taxon>Halobacteriales</taxon>
        <taxon>Halobacteriaceae</taxon>
        <taxon>Halospeciosus</taxon>
    </lineage>
</organism>
<sequence>MAEDADEAVDPSDVGETDAPPVEEKPYKLIFEANKCIGAGRCANVSPNWEMDLQSGMGTPVSYFFEESELDHNVEAAEKCPAKKGDGVIHVVDRRTNEEISPDPNGDGTLSVDW</sequence>
<dbReference type="AlphaFoldDB" id="A0ABD5Z869"/>
<evidence type="ECO:0000313" key="3">
    <source>
        <dbReference type="EMBL" id="MFC7201435.1"/>
    </source>
</evidence>
<comment type="caution">
    <text evidence="3">The sequence shown here is derived from an EMBL/GenBank/DDBJ whole genome shotgun (WGS) entry which is preliminary data.</text>
</comment>
<feature type="region of interest" description="Disordered" evidence="1">
    <location>
        <begin position="95"/>
        <end position="114"/>
    </location>
</feature>
<proteinExistence type="predicted"/>
<dbReference type="Gene3D" id="3.30.70.20">
    <property type="match status" value="1"/>
</dbReference>
<reference evidence="3 4" key="1">
    <citation type="journal article" date="2019" name="Int. J. Syst. Evol. Microbiol.">
        <title>The Global Catalogue of Microorganisms (GCM) 10K type strain sequencing project: providing services to taxonomists for standard genome sequencing and annotation.</title>
        <authorList>
            <consortium name="The Broad Institute Genomics Platform"/>
            <consortium name="The Broad Institute Genome Sequencing Center for Infectious Disease"/>
            <person name="Wu L."/>
            <person name="Ma J."/>
        </authorList>
    </citation>
    <scope>NUCLEOTIDE SEQUENCE [LARGE SCALE GENOMIC DNA]</scope>
    <source>
        <strain evidence="3 4">XZGYJ-43</strain>
    </source>
</reference>
<dbReference type="RefSeq" id="WP_279528180.1">
    <property type="nucleotide sequence ID" value="NZ_CP122312.1"/>
</dbReference>
<name>A0ABD5Z869_9EURY</name>
<evidence type="ECO:0000313" key="4">
    <source>
        <dbReference type="Proteomes" id="UP001596447"/>
    </source>
</evidence>
<keyword evidence="4" id="KW-1185">Reference proteome</keyword>
<feature type="domain" description="4Fe-4S ferredoxin-type" evidence="2">
    <location>
        <begin position="27"/>
        <end position="56"/>
    </location>
</feature>
<feature type="compositionally biased region" description="Acidic residues" evidence="1">
    <location>
        <begin position="1"/>
        <end position="16"/>
    </location>
</feature>
<gene>
    <name evidence="3" type="ORF">ACFQJ9_18845</name>
</gene>
<dbReference type="InterPro" id="IPR017896">
    <property type="entry name" value="4Fe4S_Fe-S-bd"/>
</dbReference>
<dbReference type="Proteomes" id="UP001596447">
    <property type="component" value="Unassembled WGS sequence"/>
</dbReference>
<evidence type="ECO:0000259" key="2">
    <source>
        <dbReference type="PROSITE" id="PS51379"/>
    </source>
</evidence>
<accession>A0ABD5Z869</accession>
<protein>
    <submittedName>
        <fullName evidence="3">Ferredoxin</fullName>
    </submittedName>
</protein>
<dbReference type="PROSITE" id="PS51379">
    <property type="entry name" value="4FE4S_FER_2"/>
    <property type="match status" value="1"/>
</dbReference>
<feature type="region of interest" description="Disordered" evidence="1">
    <location>
        <begin position="1"/>
        <end position="25"/>
    </location>
</feature>